<dbReference type="Pfam" id="PF12146">
    <property type="entry name" value="Hydrolase_4"/>
    <property type="match status" value="1"/>
</dbReference>
<evidence type="ECO:0000313" key="2">
    <source>
        <dbReference type="EMBL" id="MFE4104899.1"/>
    </source>
</evidence>
<evidence type="ECO:0000313" key="3">
    <source>
        <dbReference type="Proteomes" id="UP001600165"/>
    </source>
</evidence>
<dbReference type="GO" id="GO:0016787">
    <property type="term" value="F:hydrolase activity"/>
    <property type="evidence" value="ECO:0007669"/>
    <property type="project" value="UniProtKB-KW"/>
</dbReference>
<sequence length="276" mass="30550">MRQDSHFTAARGTQLYYQLWLPAKVRGGVILVHGIGEHSGRYEGLVQPLCQAGFAVASFDHPGHGRSPGQRGHIERWQDYQTNLKLFFQLVSTQLPQQPLFLYGHSLGALIALDYSLQSPQLAGLIISGTPVRPAGRFGNPVLIAIARLLSQVWPTLTFKTQLDPSLLSRDPALRQQYLHDPLVHSAVTARWGTESLKAIARIKQQAAKVCCPVLMLHGEADQISLLAPSLQFFEDLGSADKTLKVYPGGYHEPHNDCDRAQVASDVITWLEQHLP</sequence>
<dbReference type="InterPro" id="IPR029058">
    <property type="entry name" value="AB_hydrolase_fold"/>
</dbReference>
<comment type="caution">
    <text evidence="2">The sequence shown here is derived from an EMBL/GenBank/DDBJ whole genome shotgun (WGS) entry which is preliminary data.</text>
</comment>
<organism evidence="2 3">
    <name type="scientific">Almyronema epifaneia S1</name>
    <dbReference type="NCBI Taxonomy" id="2991925"/>
    <lineage>
        <taxon>Bacteria</taxon>
        <taxon>Bacillati</taxon>
        <taxon>Cyanobacteriota</taxon>
        <taxon>Cyanophyceae</taxon>
        <taxon>Nodosilineales</taxon>
        <taxon>Nodosilineaceae</taxon>
        <taxon>Almyronema</taxon>
        <taxon>Almyronema epifaneia</taxon>
    </lineage>
</organism>
<accession>A0ABW6I9S6</accession>
<feature type="domain" description="Serine aminopeptidase S33" evidence="1">
    <location>
        <begin position="24"/>
        <end position="259"/>
    </location>
</feature>
<keyword evidence="3" id="KW-1185">Reference proteome</keyword>
<reference evidence="2 3" key="1">
    <citation type="submission" date="2024-10" db="EMBL/GenBank/DDBJ databases">
        <authorList>
            <person name="Ratan Roy A."/>
            <person name="Morales Sandoval P.H."/>
            <person name="De Los Santos Villalobos S."/>
            <person name="Chakraborty S."/>
            <person name="Mukherjee J."/>
        </authorList>
    </citation>
    <scope>NUCLEOTIDE SEQUENCE [LARGE SCALE GENOMIC DNA]</scope>
    <source>
        <strain evidence="2 3">S1</strain>
    </source>
</reference>
<gene>
    <name evidence="2" type="ORF">ACFVKH_01330</name>
</gene>
<dbReference type="InterPro" id="IPR051044">
    <property type="entry name" value="MAG_DAG_Lipase"/>
</dbReference>
<dbReference type="Proteomes" id="UP001600165">
    <property type="component" value="Unassembled WGS sequence"/>
</dbReference>
<dbReference type="Gene3D" id="3.40.50.1820">
    <property type="entry name" value="alpha/beta hydrolase"/>
    <property type="match status" value="1"/>
</dbReference>
<proteinExistence type="predicted"/>
<evidence type="ECO:0000259" key="1">
    <source>
        <dbReference type="Pfam" id="PF12146"/>
    </source>
</evidence>
<dbReference type="PANTHER" id="PTHR11614">
    <property type="entry name" value="PHOSPHOLIPASE-RELATED"/>
    <property type="match status" value="1"/>
</dbReference>
<name>A0ABW6I9S6_9CYAN</name>
<keyword evidence="2" id="KW-0378">Hydrolase</keyword>
<dbReference type="RefSeq" id="WP_377960624.1">
    <property type="nucleotide sequence ID" value="NZ_JBHZOL010000007.1"/>
</dbReference>
<dbReference type="InterPro" id="IPR022742">
    <property type="entry name" value="Hydrolase_4"/>
</dbReference>
<protein>
    <submittedName>
        <fullName evidence="2">Alpha/beta hydrolase</fullName>
    </submittedName>
</protein>
<dbReference type="SUPFAM" id="SSF53474">
    <property type="entry name" value="alpha/beta-Hydrolases"/>
    <property type="match status" value="1"/>
</dbReference>
<dbReference type="EMBL" id="JBHZOL010000007">
    <property type="protein sequence ID" value="MFE4104899.1"/>
    <property type="molecule type" value="Genomic_DNA"/>
</dbReference>